<evidence type="ECO:0000313" key="9">
    <source>
        <dbReference type="Proteomes" id="UP001642260"/>
    </source>
</evidence>
<comment type="subcellular location">
    <subcellularLocation>
        <location evidence="1">Nucleus</location>
    </subcellularLocation>
</comment>
<dbReference type="PANTHER" id="PTHR31674">
    <property type="entry name" value="B3 DOMAIN-CONTAINING PROTEIN REM-LIKE 3-RELATED"/>
    <property type="match status" value="1"/>
</dbReference>
<keyword evidence="5" id="KW-0539">Nucleus</keyword>
<evidence type="ECO:0000256" key="3">
    <source>
        <dbReference type="ARBA" id="ARBA00023125"/>
    </source>
</evidence>
<dbReference type="AlphaFoldDB" id="A0ABC8KPY5"/>
<dbReference type="Pfam" id="PF02362">
    <property type="entry name" value="B3"/>
    <property type="match status" value="1"/>
</dbReference>
<dbReference type="PANTHER" id="PTHR31674:SF75">
    <property type="entry name" value="TF-B3 DOMAIN-CONTAINING PROTEIN"/>
    <property type="match status" value="1"/>
</dbReference>
<dbReference type="InterPro" id="IPR039218">
    <property type="entry name" value="REM_fam"/>
</dbReference>
<dbReference type="SUPFAM" id="SSF101936">
    <property type="entry name" value="DNA-binding pseudobarrel domain"/>
    <property type="match status" value="1"/>
</dbReference>
<feature type="compositionally biased region" description="Basic and acidic residues" evidence="6">
    <location>
        <begin position="1"/>
        <end position="11"/>
    </location>
</feature>
<protein>
    <recommendedName>
        <fullName evidence="7">TF-B3 domain-containing protein</fullName>
    </recommendedName>
</protein>
<proteinExistence type="predicted"/>
<organism evidence="8 9">
    <name type="scientific">Eruca vesicaria subsp. sativa</name>
    <name type="common">Garden rocket</name>
    <name type="synonym">Eruca sativa</name>
    <dbReference type="NCBI Taxonomy" id="29727"/>
    <lineage>
        <taxon>Eukaryota</taxon>
        <taxon>Viridiplantae</taxon>
        <taxon>Streptophyta</taxon>
        <taxon>Embryophyta</taxon>
        <taxon>Tracheophyta</taxon>
        <taxon>Spermatophyta</taxon>
        <taxon>Magnoliopsida</taxon>
        <taxon>eudicotyledons</taxon>
        <taxon>Gunneridae</taxon>
        <taxon>Pentapetalae</taxon>
        <taxon>rosids</taxon>
        <taxon>malvids</taxon>
        <taxon>Brassicales</taxon>
        <taxon>Brassicaceae</taxon>
        <taxon>Brassiceae</taxon>
        <taxon>Eruca</taxon>
    </lineage>
</organism>
<dbReference type="CDD" id="cd10017">
    <property type="entry name" value="B3_DNA"/>
    <property type="match status" value="1"/>
</dbReference>
<gene>
    <name evidence="8" type="ORF">ERUC_LOCUS26355</name>
</gene>
<evidence type="ECO:0000256" key="1">
    <source>
        <dbReference type="ARBA" id="ARBA00004123"/>
    </source>
</evidence>
<dbReference type="GO" id="GO:0003677">
    <property type="term" value="F:DNA binding"/>
    <property type="evidence" value="ECO:0007669"/>
    <property type="project" value="UniProtKB-KW"/>
</dbReference>
<dbReference type="PROSITE" id="PS50863">
    <property type="entry name" value="B3"/>
    <property type="match status" value="1"/>
</dbReference>
<dbReference type="InterPro" id="IPR015300">
    <property type="entry name" value="DNA-bd_pseudobarrel_sf"/>
</dbReference>
<evidence type="ECO:0000256" key="6">
    <source>
        <dbReference type="SAM" id="MobiDB-lite"/>
    </source>
</evidence>
<dbReference type="SMART" id="SM01019">
    <property type="entry name" value="B3"/>
    <property type="match status" value="1"/>
</dbReference>
<keyword evidence="4" id="KW-0804">Transcription</keyword>
<sequence length="177" mass="20358">MANDSDSEKYHQQQQHTRKARSSSDNSCFAARVTESNLRKDSLVRTKPVLQLRASGYYNRDCLRVSSSPTSQDRFLTLTLTPYNLKSYKLCLPVPFVKANGIKSVRKITLVDRYGVRSTTSLKPEDEYGRMRLGKEWIKFCEDNGVKAGESFRLELIKEKDTANHLLKFCYTVIYSL</sequence>
<name>A0ABC8KPY5_ERUVS</name>
<evidence type="ECO:0000256" key="4">
    <source>
        <dbReference type="ARBA" id="ARBA00023163"/>
    </source>
</evidence>
<dbReference type="Gene3D" id="2.40.330.10">
    <property type="entry name" value="DNA-binding pseudobarrel domain"/>
    <property type="match status" value="1"/>
</dbReference>
<feature type="region of interest" description="Disordered" evidence="6">
    <location>
        <begin position="1"/>
        <end position="27"/>
    </location>
</feature>
<comment type="caution">
    <text evidence="8">The sequence shown here is derived from an EMBL/GenBank/DDBJ whole genome shotgun (WGS) entry which is preliminary data.</text>
</comment>
<dbReference type="Proteomes" id="UP001642260">
    <property type="component" value="Unassembled WGS sequence"/>
</dbReference>
<evidence type="ECO:0000313" key="8">
    <source>
        <dbReference type="EMBL" id="CAH8360599.1"/>
    </source>
</evidence>
<dbReference type="GO" id="GO:0005634">
    <property type="term" value="C:nucleus"/>
    <property type="evidence" value="ECO:0007669"/>
    <property type="project" value="UniProtKB-SubCell"/>
</dbReference>
<keyword evidence="2" id="KW-0805">Transcription regulation</keyword>
<evidence type="ECO:0000259" key="7">
    <source>
        <dbReference type="PROSITE" id="PS50863"/>
    </source>
</evidence>
<feature type="domain" description="TF-B3" evidence="7">
    <location>
        <begin position="75"/>
        <end position="172"/>
    </location>
</feature>
<keyword evidence="3" id="KW-0238">DNA-binding</keyword>
<evidence type="ECO:0000256" key="5">
    <source>
        <dbReference type="ARBA" id="ARBA00023242"/>
    </source>
</evidence>
<dbReference type="InterPro" id="IPR003340">
    <property type="entry name" value="B3_DNA-bd"/>
</dbReference>
<evidence type="ECO:0000256" key="2">
    <source>
        <dbReference type="ARBA" id="ARBA00023015"/>
    </source>
</evidence>
<keyword evidence="9" id="KW-1185">Reference proteome</keyword>
<reference evidence="8 9" key="1">
    <citation type="submission" date="2022-03" db="EMBL/GenBank/DDBJ databases">
        <authorList>
            <person name="Macdonald S."/>
            <person name="Ahmed S."/>
            <person name="Newling K."/>
        </authorList>
    </citation>
    <scope>NUCLEOTIDE SEQUENCE [LARGE SCALE GENOMIC DNA]</scope>
</reference>
<accession>A0ABC8KPY5</accession>
<dbReference type="EMBL" id="CAKOAT010289599">
    <property type="protein sequence ID" value="CAH8360599.1"/>
    <property type="molecule type" value="Genomic_DNA"/>
</dbReference>